<dbReference type="Proteomes" id="UP001308005">
    <property type="component" value="Unassembled WGS sequence"/>
</dbReference>
<name>A0ABU6D579_9GAMM</name>
<protein>
    <submittedName>
        <fullName evidence="1">Uncharacterized protein</fullName>
    </submittedName>
</protein>
<accession>A0ABU6D579</accession>
<evidence type="ECO:0000313" key="2">
    <source>
        <dbReference type="Proteomes" id="UP001308005"/>
    </source>
</evidence>
<comment type="caution">
    <text evidence="1">The sequence shown here is derived from an EMBL/GenBank/DDBJ whole genome shotgun (WGS) entry which is preliminary data.</text>
</comment>
<dbReference type="EMBL" id="JAYMYJ010000160">
    <property type="protein sequence ID" value="MEB4593467.1"/>
    <property type="molecule type" value="Genomic_DNA"/>
</dbReference>
<sequence length="263" mass="30095">MIKKSSSIRVECTIKQELSVDGLKNMLGKLLRGGNKYPPPDLPFAFSLASDRQLRVHQNYDPVGAWRFLSHQIRRYPQDLRAHTQRILLAQSEPLRGYLAGSLQDVFLALGNGGKLLREHLFSLVKDDLDDEDQLLFQRWLQDNIEIGQGQRWRSGSVLSAGQEGAAVKLVDIERTQESAQYSNIMEEVFACLEYGQVDTARELLEAEVLAGTSDEAMEQELVNIYQYTRNQEGLSNMIRHMEEAGRNVPAMWREKQQESEQW</sequence>
<gene>
    <name evidence="1" type="ORF">VSS37_20990</name>
</gene>
<organism evidence="1 2">
    <name type="scientific">Candidatus Thiothrix phosphatis</name>
    <dbReference type="NCBI Taxonomy" id="3112415"/>
    <lineage>
        <taxon>Bacteria</taxon>
        <taxon>Pseudomonadati</taxon>
        <taxon>Pseudomonadota</taxon>
        <taxon>Gammaproteobacteria</taxon>
        <taxon>Thiotrichales</taxon>
        <taxon>Thiotrichaceae</taxon>
        <taxon>Thiothrix</taxon>
    </lineage>
</organism>
<evidence type="ECO:0000313" key="1">
    <source>
        <dbReference type="EMBL" id="MEB4593467.1"/>
    </source>
</evidence>
<reference evidence="2" key="1">
    <citation type="submission" date="2023-07" db="EMBL/GenBank/DDBJ databases">
        <title>The carbon used by Thiothrix.</title>
        <authorList>
            <person name="Chen L."/>
        </authorList>
    </citation>
    <scope>NUCLEOTIDE SEQUENCE [LARGE SCALE GENOMIC DNA]</scope>
</reference>
<proteinExistence type="predicted"/>
<keyword evidence="2" id="KW-1185">Reference proteome</keyword>